<evidence type="ECO:0000313" key="7">
    <source>
        <dbReference type="Proteomes" id="UP000238956"/>
    </source>
</evidence>
<evidence type="ECO:0000256" key="3">
    <source>
        <dbReference type="SAM" id="MobiDB-lite"/>
    </source>
</evidence>
<dbReference type="OrthoDB" id="9763643at2"/>
<feature type="region of interest" description="Disordered" evidence="3">
    <location>
        <begin position="51"/>
        <end position="101"/>
    </location>
</feature>
<dbReference type="InterPro" id="IPR002508">
    <property type="entry name" value="MurNAc-LAA_cat"/>
</dbReference>
<dbReference type="Gene3D" id="3.40.630.40">
    <property type="entry name" value="Zn-dependent exopeptidases"/>
    <property type="match status" value="1"/>
</dbReference>
<name>A0A2L0D304_9STRE</name>
<dbReference type="CDD" id="cd02696">
    <property type="entry name" value="MurNAc-LAA"/>
    <property type="match status" value="1"/>
</dbReference>
<dbReference type="GO" id="GO:0008745">
    <property type="term" value="F:N-acetylmuramoyl-L-alanine amidase activity"/>
    <property type="evidence" value="ECO:0007669"/>
    <property type="project" value="InterPro"/>
</dbReference>
<dbReference type="KEGG" id="splr:C0J00_03125"/>
<feature type="domain" description="MurNAc-LAA" evidence="5">
    <location>
        <begin position="740"/>
        <end position="868"/>
    </location>
</feature>
<evidence type="ECO:0000256" key="2">
    <source>
        <dbReference type="ARBA" id="ARBA00022801"/>
    </source>
</evidence>
<feature type="compositionally biased region" description="Low complexity" evidence="3">
    <location>
        <begin position="90"/>
        <end position="101"/>
    </location>
</feature>
<feature type="compositionally biased region" description="Low complexity" evidence="3">
    <location>
        <begin position="147"/>
        <end position="158"/>
    </location>
</feature>
<dbReference type="Proteomes" id="UP000238956">
    <property type="component" value="Chromosome"/>
</dbReference>
<dbReference type="InterPro" id="IPR022263">
    <property type="entry name" value="KxYKxGKxW"/>
</dbReference>
<keyword evidence="2" id="KW-0378">Hydrolase</keyword>
<dbReference type="GO" id="GO:0009253">
    <property type="term" value="P:peptidoglycan catabolic process"/>
    <property type="evidence" value="ECO:0007669"/>
    <property type="project" value="InterPro"/>
</dbReference>
<feature type="region of interest" description="Disordered" evidence="3">
    <location>
        <begin position="115"/>
        <end position="169"/>
    </location>
</feature>
<dbReference type="EMBL" id="CP025536">
    <property type="protein sequence ID" value="AUW96185.1"/>
    <property type="molecule type" value="Genomic_DNA"/>
</dbReference>
<dbReference type="InterPro" id="IPR050695">
    <property type="entry name" value="N-acetylmuramoyl_amidase_3"/>
</dbReference>
<keyword evidence="7" id="KW-1185">Reference proteome</keyword>
<evidence type="ECO:0000313" key="6">
    <source>
        <dbReference type="EMBL" id="AUW96185.1"/>
    </source>
</evidence>
<dbReference type="Pfam" id="PF19258">
    <property type="entry name" value="KxYKxGKxW_sig"/>
    <property type="match status" value="1"/>
</dbReference>
<dbReference type="SMART" id="SM00646">
    <property type="entry name" value="Ami_3"/>
    <property type="match status" value="1"/>
</dbReference>
<feature type="compositionally biased region" description="Polar residues" evidence="3">
    <location>
        <begin position="128"/>
        <end position="145"/>
    </location>
</feature>
<dbReference type="InterPro" id="IPR013688">
    <property type="entry name" value="GBS_Bsp-like"/>
</dbReference>
<protein>
    <recommendedName>
        <fullName evidence="5">MurNAc-LAA domain-containing protein</fullName>
    </recommendedName>
</protein>
<feature type="compositionally biased region" description="Low complexity" evidence="3">
    <location>
        <begin position="115"/>
        <end position="126"/>
    </location>
</feature>
<feature type="signal peptide" evidence="4">
    <location>
        <begin position="1"/>
        <end position="30"/>
    </location>
</feature>
<dbReference type="NCBIfam" id="TIGR03715">
    <property type="entry name" value="KxYKxGKxW"/>
    <property type="match status" value="1"/>
</dbReference>
<dbReference type="AlphaFoldDB" id="A0A2L0D304"/>
<dbReference type="GO" id="GO:0030288">
    <property type="term" value="C:outer membrane-bounded periplasmic space"/>
    <property type="evidence" value="ECO:0007669"/>
    <property type="project" value="TreeGrafter"/>
</dbReference>
<gene>
    <name evidence="6" type="ORF">C0J00_03125</name>
</gene>
<dbReference type="RefSeq" id="WP_104967522.1">
    <property type="nucleotide sequence ID" value="NZ_CP025536.1"/>
</dbReference>
<dbReference type="GeneID" id="98392904"/>
<evidence type="ECO:0000256" key="1">
    <source>
        <dbReference type="ARBA" id="ARBA00022729"/>
    </source>
</evidence>
<keyword evidence="1 4" id="KW-0732">Signal</keyword>
<organism evidence="6 7">
    <name type="scientific">Streptococcus pluranimalium</name>
    <dbReference type="NCBI Taxonomy" id="82348"/>
    <lineage>
        <taxon>Bacteria</taxon>
        <taxon>Bacillati</taxon>
        <taxon>Bacillota</taxon>
        <taxon>Bacilli</taxon>
        <taxon>Lactobacillales</taxon>
        <taxon>Streptococcaceae</taxon>
        <taxon>Streptococcus</taxon>
    </lineage>
</organism>
<accession>A0A2L0D304</accession>
<sequence>MKKKMYKSKKHWVVAGITSAGLILSPSVLAEESANHTTSSSVSSWVGLNQPAQLAPTSPDTAPASSETDSRVTSEPTLASTDLSVNKTQSESPASSVRSSEATLVESFAAASEQSSSSVRSASATATHVESVTEPTVSRSTSSPERASALTSTAVSSSNGDLPGAAAGNGHSEEVLVAKVVNQKTLTLKYNGPIASNEKIQYAVWGDVNGRNDITWYTADQIGAAYVDLSKHKEYGLYHVHTYKNSSGKMIGLEGGQLTVAKPWLTPKITESSPNHYVVRLEGVPSSISAVKVPVWSDKNGQDDLKWYSASQVSSGIYEAHIDTAHHNNDFGTYHVHAYGVSAITGQQIAIASTRFERVAKAVPQQSLAKVSISAKTDTTATVTVTTVEKAIKSIAVAAWSKTGGQDDLKWYQANAVNQTAQVTVNMRDLSNTSDDYTIHVYTTYQDGSRVGTNLGDHRFTRPAASQTVSARLTSTGIALSVASTAVKDLSKVRVAVWSDASGQDDIKWYATDTKGEALALYGNHKSTGLYHIHAYSYETGKPVFVAKTTATIAQLPSKTGSVSISSVNHTTNTFQTTISQVSARDGLKSVRVAVWSDASGQDDLEWQVATRQSNGTYIATTSLAKHGYTNGKYHVHVYYELGNGSLSALSASTTTISGVVAKEDTTGSASQGNYGKVNKIIYLDAGHGGYDPGAVYGNITEKSLNLKIQSLVQAKLERAGYKVITTRTADSFVDLLPRSSKANQSLADLFVSIHFNASTSASANGIETYYYEYYPEYQPSINKLYHNHAERLKRSATLASAIQSAAVGATGAKNNGVLRNTFAVLRETTAPAVLLELGYLSNDIERSRISQSSYQEKLANAIVSGILSYYKTYSI</sequence>
<dbReference type="PANTHER" id="PTHR30404">
    <property type="entry name" value="N-ACETYLMURAMOYL-L-ALANINE AMIDASE"/>
    <property type="match status" value="1"/>
</dbReference>
<evidence type="ECO:0000259" key="5">
    <source>
        <dbReference type="SMART" id="SM00646"/>
    </source>
</evidence>
<dbReference type="SUPFAM" id="SSF53187">
    <property type="entry name" value="Zn-dependent exopeptidases"/>
    <property type="match status" value="1"/>
</dbReference>
<dbReference type="Gene3D" id="2.60.40.3760">
    <property type="match status" value="5"/>
</dbReference>
<feature type="compositionally biased region" description="Polar residues" evidence="3">
    <location>
        <begin position="51"/>
        <end position="89"/>
    </location>
</feature>
<evidence type="ECO:0000256" key="4">
    <source>
        <dbReference type="SAM" id="SignalP"/>
    </source>
</evidence>
<dbReference type="PANTHER" id="PTHR30404:SF0">
    <property type="entry name" value="N-ACETYLMURAMOYL-L-ALANINE AMIDASE AMIC"/>
    <property type="match status" value="1"/>
</dbReference>
<proteinExistence type="predicted"/>
<dbReference type="Pfam" id="PF01520">
    <property type="entry name" value="Amidase_3"/>
    <property type="match status" value="1"/>
</dbReference>
<dbReference type="Pfam" id="PF08481">
    <property type="entry name" value="GBS_Bsp-like"/>
    <property type="match status" value="5"/>
</dbReference>
<reference evidence="6 7" key="2">
    <citation type="submission" date="2018-02" db="EMBL/GenBank/DDBJ databases">
        <title>Whole genome sequencing analysis of Streptococcus pluranimalium isolated from cattle infected mastitis in China.</title>
        <authorList>
            <person name="Zhang J.-R."/>
            <person name="Hu G.-Z."/>
        </authorList>
    </citation>
    <scope>NUCLEOTIDE SEQUENCE [LARGE SCALE GENOMIC DNA]</scope>
    <source>
        <strain evidence="6 7">TH11417</strain>
    </source>
</reference>
<reference evidence="6 7" key="1">
    <citation type="submission" date="2017-12" db="EMBL/GenBank/DDBJ databases">
        <authorList>
            <person name="Hurst M.R.H."/>
        </authorList>
    </citation>
    <scope>NUCLEOTIDE SEQUENCE [LARGE SCALE GENOMIC DNA]</scope>
    <source>
        <strain evidence="6 7">TH11417</strain>
    </source>
</reference>
<feature type="chain" id="PRO_5014791673" description="MurNAc-LAA domain-containing protein" evidence="4">
    <location>
        <begin position="31"/>
        <end position="876"/>
    </location>
</feature>